<feature type="transmembrane region" description="Helical" evidence="4">
    <location>
        <begin position="6"/>
        <end position="31"/>
    </location>
</feature>
<dbReference type="AlphaFoldDB" id="A0A4P7NXG8"/>
<name>A0A4P7NXG8_9GAMM</name>
<dbReference type="SMART" id="SM00563">
    <property type="entry name" value="PlsC"/>
    <property type="match status" value="1"/>
</dbReference>
<evidence type="ECO:0000256" key="3">
    <source>
        <dbReference type="ARBA" id="ARBA00023315"/>
    </source>
</evidence>
<evidence type="ECO:0000313" key="7">
    <source>
        <dbReference type="Proteomes" id="UP000296201"/>
    </source>
</evidence>
<dbReference type="Proteomes" id="UP000296201">
    <property type="component" value="Chromosome"/>
</dbReference>
<dbReference type="GO" id="GO:0006654">
    <property type="term" value="P:phosphatidic acid biosynthetic process"/>
    <property type="evidence" value="ECO:0007669"/>
    <property type="project" value="TreeGrafter"/>
</dbReference>
<evidence type="ECO:0000259" key="5">
    <source>
        <dbReference type="SMART" id="SM00563"/>
    </source>
</evidence>
<comment type="pathway">
    <text evidence="1">Lipid metabolism.</text>
</comment>
<dbReference type="RefSeq" id="WP_135795054.1">
    <property type="nucleotide sequence ID" value="NZ_CP032096.1"/>
</dbReference>
<dbReference type="PANTHER" id="PTHR10434:SF40">
    <property type="entry name" value="1-ACYL-SN-GLYCEROL-3-PHOSPHATE ACYLTRANSFERASE"/>
    <property type="match status" value="1"/>
</dbReference>
<dbReference type="EMBL" id="CP032096">
    <property type="protein sequence ID" value="QBZ82336.1"/>
    <property type="molecule type" value="Genomic_DNA"/>
</dbReference>
<evidence type="ECO:0000256" key="2">
    <source>
        <dbReference type="ARBA" id="ARBA00022679"/>
    </source>
</evidence>
<gene>
    <name evidence="6" type="ORF">GHNINEIG_00364</name>
</gene>
<keyword evidence="3 6" id="KW-0012">Acyltransferase</keyword>
<evidence type="ECO:0000313" key="6">
    <source>
        <dbReference type="EMBL" id="QBZ82336.1"/>
    </source>
</evidence>
<keyword evidence="4" id="KW-0812">Transmembrane</keyword>
<proteinExistence type="predicted"/>
<sequence length="249" mass="28453">MKFFWFIRSVLFSVGQLSSLVFFSVIGLGLIPFSHRVRYQFIHYWAKFCIWWLKVTCGLTYTVHNKERIDLTQTGLVLARHESAWETLAFQSIFPQQTFVLKKELLKIPFFGWGLAMLNPISIDRNAGRKAIKQVVEEGVDRIQHGVWVVIFPEGTRIAAGEFAKIKGGGALLAQKAQAPVYLVGHNAGDFWPKNSFIKRPGNIDVYISEPFDAAEMTVAEINQKTEEWFLTHSSIRRSEDEKGRVDNT</sequence>
<dbReference type="InterPro" id="IPR002123">
    <property type="entry name" value="Plipid/glycerol_acylTrfase"/>
</dbReference>
<keyword evidence="4" id="KW-1133">Transmembrane helix</keyword>
<keyword evidence="7" id="KW-1185">Reference proteome</keyword>
<accession>A0A4P7NXG8</accession>
<feature type="domain" description="Phospholipid/glycerol acyltransferase" evidence="5">
    <location>
        <begin position="75"/>
        <end position="189"/>
    </location>
</feature>
<dbReference type="CDD" id="cd07989">
    <property type="entry name" value="LPLAT_AGPAT-like"/>
    <property type="match status" value="1"/>
</dbReference>
<dbReference type="PANTHER" id="PTHR10434">
    <property type="entry name" value="1-ACYL-SN-GLYCEROL-3-PHOSPHATE ACYLTRANSFERASE"/>
    <property type="match status" value="1"/>
</dbReference>
<dbReference type="OrthoDB" id="9812274at2"/>
<evidence type="ECO:0000256" key="1">
    <source>
        <dbReference type="ARBA" id="ARBA00005189"/>
    </source>
</evidence>
<protein>
    <submittedName>
        <fullName evidence="6">1-acyl-sn-glycerol-3-phosphate acyltransferase</fullName>
    </submittedName>
</protein>
<dbReference type="Pfam" id="PF01553">
    <property type="entry name" value="Acyltransferase"/>
    <property type="match status" value="1"/>
</dbReference>
<dbReference type="GO" id="GO:0003841">
    <property type="term" value="F:1-acylglycerol-3-phosphate O-acyltransferase activity"/>
    <property type="evidence" value="ECO:0007669"/>
    <property type="project" value="TreeGrafter"/>
</dbReference>
<reference evidence="6 7" key="1">
    <citation type="submission" date="2018-08" db="EMBL/GenBank/DDBJ databases">
        <title>Horizontal acquisition of hydrogen conversion ability and other habitat adaptations in Hydrogenovibrio crunogenus strains.</title>
        <authorList>
            <person name="Gonnella G."/>
            <person name="Adam N."/>
            <person name="Perner M."/>
        </authorList>
    </citation>
    <scope>NUCLEOTIDE SEQUENCE [LARGE SCALE GENOMIC DNA]</scope>
    <source>
        <strain evidence="6 7">SP-41</strain>
    </source>
</reference>
<dbReference type="SUPFAM" id="SSF69593">
    <property type="entry name" value="Glycerol-3-phosphate (1)-acyltransferase"/>
    <property type="match status" value="1"/>
</dbReference>
<keyword evidence="2 6" id="KW-0808">Transferase</keyword>
<keyword evidence="4" id="KW-0472">Membrane</keyword>
<evidence type="ECO:0000256" key="4">
    <source>
        <dbReference type="SAM" id="Phobius"/>
    </source>
</evidence>
<organism evidence="6 7">
    <name type="scientific">Hydrogenovibrio crunogenus</name>
    <dbReference type="NCBI Taxonomy" id="39765"/>
    <lineage>
        <taxon>Bacteria</taxon>
        <taxon>Pseudomonadati</taxon>
        <taxon>Pseudomonadota</taxon>
        <taxon>Gammaproteobacteria</taxon>
        <taxon>Thiotrichales</taxon>
        <taxon>Piscirickettsiaceae</taxon>
        <taxon>Hydrogenovibrio</taxon>
    </lineage>
</organism>